<gene>
    <name evidence="1" type="ORF">SDC9_69077</name>
</gene>
<evidence type="ECO:0000313" key="1">
    <source>
        <dbReference type="EMBL" id="MPM22620.1"/>
    </source>
</evidence>
<dbReference type="SUPFAM" id="SSF101898">
    <property type="entry name" value="NHL repeat"/>
    <property type="match status" value="1"/>
</dbReference>
<organism evidence="1">
    <name type="scientific">bioreactor metagenome</name>
    <dbReference type="NCBI Taxonomy" id="1076179"/>
    <lineage>
        <taxon>unclassified sequences</taxon>
        <taxon>metagenomes</taxon>
        <taxon>ecological metagenomes</taxon>
    </lineage>
</organism>
<protein>
    <recommendedName>
        <fullName evidence="2">DUF4374 domain-containing protein</fullName>
    </recommendedName>
</protein>
<dbReference type="AlphaFoldDB" id="A0A644Y261"/>
<sequence>MKKNYLFYSAILLLALFFTQCVQQNKQANLSEISSGNQTDTMIAKRYFSGFEDAHDTYNAITEASDGKIYYILSSTRHDVGGQMYSYDPQLDKTEFIADLSEALGEKEQNYIAQGKSHTEFYEHDNKLYFSTHVGYYEMIDGAEHLPKNAPEGYKLYPGGHFLYYDMSTKKLVSLGLAPDGEGILTMTMDKERGHLYGITWPKGYFIDYDLNTNKMNNLGLVSEQGENGVIGKDYRVLCRSMFVDPRDGNVYYSVAEGDIYYYHPSDPQLKKMDGVDLRLDYFGKFDASDAGSMGYNWRKIYWYEPENKAYGVHGNSGYLFTFDPLNKKVEIVDRITSEPSRKSGMSDQFSYGYLGFKIKDGVIYYLTGAPIYKDGVRVAGLDKINMGAAKGLEHLHVVTYNIPEKKYKDLGPVFYEDGSFPTYVNSIAMGSQNDIYTLARFENNGKVIEDLVRIDIKR</sequence>
<accession>A0A644Y261</accession>
<dbReference type="EMBL" id="VSSQ01003847">
    <property type="protein sequence ID" value="MPM22620.1"/>
    <property type="molecule type" value="Genomic_DNA"/>
</dbReference>
<proteinExistence type="predicted"/>
<comment type="caution">
    <text evidence="1">The sequence shown here is derived from an EMBL/GenBank/DDBJ whole genome shotgun (WGS) entry which is preliminary data.</text>
</comment>
<reference evidence="1" key="1">
    <citation type="submission" date="2019-08" db="EMBL/GenBank/DDBJ databases">
        <authorList>
            <person name="Kucharzyk K."/>
            <person name="Murdoch R.W."/>
            <person name="Higgins S."/>
            <person name="Loffler F."/>
        </authorList>
    </citation>
    <scope>NUCLEOTIDE SEQUENCE</scope>
</reference>
<name>A0A644Y261_9ZZZZ</name>
<evidence type="ECO:0008006" key="2">
    <source>
        <dbReference type="Google" id="ProtNLM"/>
    </source>
</evidence>